<evidence type="ECO:0000259" key="4">
    <source>
        <dbReference type="Pfam" id="PF05826"/>
    </source>
</evidence>
<dbReference type="PANTHER" id="PTHR12253">
    <property type="entry name" value="RH14732P"/>
    <property type="match status" value="1"/>
</dbReference>
<dbReference type="GO" id="GO:0050482">
    <property type="term" value="P:arachidonate secretion"/>
    <property type="evidence" value="ECO:0007669"/>
    <property type="project" value="InterPro"/>
</dbReference>
<dbReference type="InterPro" id="IPR033113">
    <property type="entry name" value="PLA2_histidine"/>
</dbReference>
<name>A0AAE0TG93_9BIVA</name>
<sequence>MLFGFVTGLLIVAILINMGNVECGIKRSEADPSLLSRSEDINSVQERFLENLGITWEDIVKAFQGIYPGTKWCGIGNAARNDSDFGSSVQTDKCCKEHDGCEIYITAFQSGYGLRNYAPYTVSGCDCDEKFLECMIRVANSETVPVDDKKTARDFGSLFFNGISPKCLKIDFPLVCVEEGWLKLSCKRYRVDESKEKVWQLVQGPRFPSK</sequence>
<evidence type="ECO:0000313" key="5">
    <source>
        <dbReference type="EMBL" id="KAK3609789.1"/>
    </source>
</evidence>
<dbReference type="EMBL" id="JAEAOA010001377">
    <property type="protein sequence ID" value="KAK3609789.1"/>
    <property type="molecule type" value="Genomic_DNA"/>
</dbReference>
<comment type="caution">
    <text evidence="5">The sequence shown here is derived from an EMBL/GenBank/DDBJ whole genome shotgun (WGS) entry which is preliminary data.</text>
</comment>
<dbReference type="InterPro" id="IPR036444">
    <property type="entry name" value="PLipase_A2_dom_sf"/>
</dbReference>
<dbReference type="InterPro" id="IPR016090">
    <property type="entry name" value="PLA2-like_dom"/>
</dbReference>
<reference evidence="5" key="3">
    <citation type="submission" date="2023-05" db="EMBL/GenBank/DDBJ databases">
        <authorList>
            <person name="Smith C.H."/>
        </authorList>
    </citation>
    <scope>NUCLEOTIDE SEQUENCE</scope>
    <source>
        <strain evidence="5">CHS0354</strain>
        <tissue evidence="5">Mantle</tissue>
    </source>
</reference>
<evidence type="ECO:0000256" key="3">
    <source>
        <dbReference type="SAM" id="SignalP"/>
    </source>
</evidence>
<dbReference type="Pfam" id="PF05826">
    <property type="entry name" value="Phospholip_A2_2"/>
    <property type="match status" value="1"/>
</dbReference>
<reference evidence="5" key="2">
    <citation type="journal article" date="2021" name="Genome Biol. Evol.">
        <title>Developing a high-quality reference genome for a parasitic bivalve with doubly uniparental inheritance (Bivalvia: Unionida).</title>
        <authorList>
            <person name="Smith C.H."/>
        </authorList>
    </citation>
    <scope>NUCLEOTIDE SEQUENCE</scope>
    <source>
        <strain evidence="5">CHS0354</strain>
        <tissue evidence="5">Mantle</tissue>
    </source>
</reference>
<dbReference type="Proteomes" id="UP001195483">
    <property type="component" value="Unassembled WGS sequence"/>
</dbReference>
<feature type="chain" id="PRO_5042176200" description="Phospholipase A2-like central domain-containing protein" evidence="3">
    <location>
        <begin position="24"/>
        <end position="210"/>
    </location>
</feature>
<proteinExistence type="predicted"/>
<dbReference type="GO" id="GO:0004623">
    <property type="term" value="F:phospholipase A2 activity"/>
    <property type="evidence" value="ECO:0007669"/>
    <property type="project" value="InterPro"/>
</dbReference>
<dbReference type="GO" id="GO:0006644">
    <property type="term" value="P:phospholipid metabolic process"/>
    <property type="evidence" value="ECO:0007669"/>
    <property type="project" value="InterPro"/>
</dbReference>
<dbReference type="Gene3D" id="1.20.90.10">
    <property type="entry name" value="Phospholipase A2 domain"/>
    <property type="match status" value="1"/>
</dbReference>
<keyword evidence="2" id="KW-0964">Secreted</keyword>
<reference evidence="5" key="1">
    <citation type="journal article" date="2021" name="Genome Biol. Evol.">
        <title>A High-Quality Reference Genome for a Parasitic Bivalve with Doubly Uniparental Inheritance (Bivalvia: Unionida).</title>
        <authorList>
            <person name="Smith C.H."/>
        </authorList>
    </citation>
    <scope>NUCLEOTIDE SEQUENCE</scope>
    <source>
        <strain evidence="5">CHS0354</strain>
    </source>
</reference>
<feature type="domain" description="Phospholipase A2-like central" evidence="4">
    <location>
        <begin position="66"/>
        <end position="169"/>
    </location>
</feature>
<dbReference type="GO" id="GO:0005576">
    <property type="term" value="C:extracellular region"/>
    <property type="evidence" value="ECO:0007669"/>
    <property type="project" value="UniProtKB-SubCell"/>
</dbReference>
<dbReference type="AlphaFoldDB" id="A0AAE0TG93"/>
<organism evidence="5 6">
    <name type="scientific">Potamilus streckersoni</name>
    <dbReference type="NCBI Taxonomy" id="2493646"/>
    <lineage>
        <taxon>Eukaryota</taxon>
        <taxon>Metazoa</taxon>
        <taxon>Spiralia</taxon>
        <taxon>Lophotrochozoa</taxon>
        <taxon>Mollusca</taxon>
        <taxon>Bivalvia</taxon>
        <taxon>Autobranchia</taxon>
        <taxon>Heteroconchia</taxon>
        <taxon>Palaeoheterodonta</taxon>
        <taxon>Unionida</taxon>
        <taxon>Unionoidea</taxon>
        <taxon>Unionidae</taxon>
        <taxon>Ambleminae</taxon>
        <taxon>Lampsilini</taxon>
        <taxon>Potamilus</taxon>
    </lineage>
</organism>
<gene>
    <name evidence="5" type="ORF">CHS0354_022651</name>
</gene>
<evidence type="ECO:0000256" key="2">
    <source>
        <dbReference type="ARBA" id="ARBA00022525"/>
    </source>
</evidence>
<dbReference type="SUPFAM" id="SSF48619">
    <property type="entry name" value="Phospholipase A2, PLA2"/>
    <property type="match status" value="1"/>
</dbReference>
<accession>A0AAE0TG93</accession>
<feature type="signal peptide" evidence="3">
    <location>
        <begin position="1"/>
        <end position="23"/>
    </location>
</feature>
<comment type="subcellular location">
    <subcellularLocation>
        <location evidence="1">Secreted</location>
    </subcellularLocation>
</comment>
<protein>
    <recommendedName>
        <fullName evidence="4">Phospholipase A2-like central domain-containing protein</fullName>
    </recommendedName>
</protein>
<keyword evidence="3" id="KW-0732">Signal</keyword>
<keyword evidence="6" id="KW-1185">Reference proteome</keyword>
<evidence type="ECO:0000313" key="6">
    <source>
        <dbReference type="Proteomes" id="UP001195483"/>
    </source>
</evidence>
<evidence type="ECO:0000256" key="1">
    <source>
        <dbReference type="ARBA" id="ARBA00004613"/>
    </source>
</evidence>
<dbReference type="PROSITE" id="PS00118">
    <property type="entry name" value="PA2_HIS"/>
    <property type="match status" value="1"/>
</dbReference>